<feature type="region of interest" description="Disordered" evidence="1">
    <location>
        <begin position="539"/>
        <end position="561"/>
    </location>
</feature>
<feature type="region of interest" description="Disordered" evidence="1">
    <location>
        <begin position="81"/>
        <end position="219"/>
    </location>
</feature>
<organism evidence="2 3">
    <name type="scientific">Didymella pomorum</name>
    <dbReference type="NCBI Taxonomy" id="749634"/>
    <lineage>
        <taxon>Eukaryota</taxon>
        <taxon>Fungi</taxon>
        <taxon>Dikarya</taxon>
        <taxon>Ascomycota</taxon>
        <taxon>Pezizomycotina</taxon>
        <taxon>Dothideomycetes</taxon>
        <taxon>Pleosporomycetidae</taxon>
        <taxon>Pleosporales</taxon>
        <taxon>Pleosporineae</taxon>
        <taxon>Didymellaceae</taxon>
        <taxon>Didymella</taxon>
    </lineage>
</organism>
<dbReference type="Gene3D" id="3.30.70.330">
    <property type="match status" value="1"/>
</dbReference>
<feature type="compositionally biased region" description="Basic and acidic residues" evidence="1">
    <location>
        <begin position="84"/>
        <end position="107"/>
    </location>
</feature>
<name>A0A9W8ZQ17_9PLEO</name>
<dbReference type="SUPFAM" id="SSF54928">
    <property type="entry name" value="RNA-binding domain, RBD"/>
    <property type="match status" value="1"/>
</dbReference>
<comment type="caution">
    <text evidence="2">The sequence shown here is derived from an EMBL/GenBank/DDBJ whole genome shotgun (WGS) entry which is preliminary data.</text>
</comment>
<feature type="compositionally biased region" description="Basic residues" evidence="1">
    <location>
        <begin position="539"/>
        <end position="550"/>
    </location>
</feature>
<keyword evidence="3" id="KW-1185">Reference proteome</keyword>
<feature type="compositionally biased region" description="Basic residues" evidence="1">
    <location>
        <begin position="299"/>
        <end position="308"/>
    </location>
</feature>
<feature type="compositionally biased region" description="Basic and acidic residues" evidence="1">
    <location>
        <begin position="158"/>
        <end position="185"/>
    </location>
</feature>
<feature type="compositionally biased region" description="Pro residues" evidence="1">
    <location>
        <begin position="399"/>
        <end position="413"/>
    </location>
</feature>
<sequence length="561" mass="62787">MPATQAETQEADQLRTVRLHITPLKPELLRVYLAPSVLPLARNVSYHTVETFPEKGFGYVELPEPEAQKLRKKLNGTTLKGSKVRIEMAKPEKRKAREEADAEDKPAKRSKKDKKEKKEKRGEKRVRSPGVFDGVELPEDRKVKRGWTEPVTAKSRSKSKDKDDKHQSRPSKYTKEPELLFKAKLEPVAATEHTRKEKKKDKKDKKERKTKTKEVIVHEFEKNTKTPSFLKAAKVSMKPPVDYVDGVGWVDEDGAVVEPETKKAAHSRVLQLVDGQPLKEPPPTDSQGRPIVKKDVPKHAPKQKKKKVTPPPESSSESELDDESSVVSSSSEDEDSSPEDESDEDDESERPSASPTPSPAQTKPTAKSSRPAAPTSAPTSSTVTESKEVHPLEALFKRAPPPSLSTPTKPPPINTSFSFFDNETTSPPAGGEPRDMEWRGQRSAAPTPDTAAIGRRFSFDWRKESQEADDDEDLSDGGIEAGRQLDLNTKANGQALADVQEVDENDGEEGAEGKQEESEFRKWFWENRGDINRAWKKRRREALKAKRHADNRKMTGGRRVG</sequence>
<feature type="compositionally biased region" description="Acidic residues" evidence="1">
    <location>
        <begin position="500"/>
        <end position="510"/>
    </location>
</feature>
<dbReference type="InterPro" id="IPR035979">
    <property type="entry name" value="RBD_domain_sf"/>
</dbReference>
<feature type="compositionally biased region" description="Low complexity" evidence="1">
    <location>
        <begin position="351"/>
        <end position="382"/>
    </location>
</feature>
<evidence type="ECO:0008006" key="4">
    <source>
        <dbReference type="Google" id="ProtNLM"/>
    </source>
</evidence>
<evidence type="ECO:0000313" key="2">
    <source>
        <dbReference type="EMBL" id="KAJ4412409.1"/>
    </source>
</evidence>
<evidence type="ECO:0000313" key="3">
    <source>
        <dbReference type="Proteomes" id="UP001140510"/>
    </source>
</evidence>
<feature type="compositionally biased region" description="Basic and acidic residues" evidence="1">
    <location>
        <begin position="457"/>
        <end position="466"/>
    </location>
</feature>
<reference evidence="2" key="1">
    <citation type="submission" date="2022-10" db="EMBL/GenBank/DDBJ databases">
        <title>Tapping the CABI collections for fungal endophytes: first genome assemblies for Collariella, Neodidymelliopsis, Ascochyta clinopodiicola, Didymella pomorum, Didymosphaeria variabile, Neocosmospora piperis and Neocucurbitaria cava.</title>
        <authorList>
            <person name="Hill R."/>
        </authorList>
    </citation>
    <scope>NUCLEOTIDE SEQUENCE</scope>
    <source>
        <strain evidence="2">IMI 355091</strain>
    </source>
</reference>
<proteinExistence type="predicted"/>
<feature type="compositionally biased region" description="Basic residues" evidence="1">
    <location>
        <begin position="108"/>
        <end position="118"/>
    </location>
</feature>
<dbReference type="GO" id="GO:0003676">
    <property type="term" value="F:nucleic acid binding"/>
    <property type="evidence" value="ECO:0007669"/>
    <property type="project" value="InterPro"/>
</dbReference>
<feature type="compositionally biased region" description="Basic residues" evidence="1">
    <location>
        <begin position="196"/>
        <end position="211"/>
    </location>
</feature>
<dbReference type="OrthoDB" id="3595585at2759"/>
<dbReference type="EMBL" id="JAPEVA010000003">
    <property type="protein sequence ID" value="KAJ4412409.1"/>
    <property type="molecule type" value="Genomic_DNA"/>
</dbReference>
<protein>
    <recommendedName>
        <fullName evidence="4">RRM domain-containing protein</fullName>
    </recommendedName>
</protein>
<dbReference type="Proteomes" id="UP001140510">
    <property type="component" value="Unassembled WGS sequence"/>
</dbReference>
<feature type="compositionally biased region" description="Basic and acidic residues" evidence="1">
    <location>
        <begin position="511"/>
        <end position="521"/>
    </location>
</feature>
<feature type="region of interest" description="Disordered" evidence="1">
    <location>
        <begin position="260"/>
        <end position="521"/>
    </location>
</feature>
<dbReference type="InterPro" id="IPR012677">
    <property type="entry name" value="Nucleotide-bd_a/b_plait_sf"/>
</dbReference>
<feature type="compositionally biased region" description="Acidic residues" evidence="1">
    <location>
        <begin position="331"/>
        <end position="348"/>
    </location>
</feature>
<feature type="compositionally biased region" description="Polar residues" evidence="1">
    <location>
        <begin position="414"/>
        <end position="427"/>
    </location>
</feature>
<accession>A0A9W8ZQ17</accession>
<evidence type="ECO:0000256" key="1">
    <source>
        <dbReference type="SAM" id="MobiDB-lite"/>
    </source>
</evidence>
<dbReference type="AlphaFoldDB" id="A0A9W8ZQ17"/>
<gene>
    <name evidence="2" type="ORF">N0V91_000882</name>
</gene>